<dbReference type="Gene3D" id="3.40.50.300">
    <property type="entry name" value="P-loop containing nucleotide triphosphate hydrolases"/>
    <property type="match status" value="1"/>
</dbReference>
<dbReference type="AlphaFoldDB" id="A0A387FMF8"/>
<evidence type="ECO:0008006" key="3">
    <source>
        <dbReference type="Google" id="ProtNLM"/>
    </source>
</evidence>
<proteinExistence type="predicted"/>
<dbReference type="OrthoDB" id="975794at2"/>
<dbReference type="SUPFAM" id="SSF52540">
    <property type="entry name" value="P-loop containing nucleoside triphosphate hydrolases"/>
    <property type="match status" value="1"/>
</dbReference>
<gene>
    <name evidence="1" type="ORF">CCGE525_15100</name>
</gene>
<organism evidence="1 2">
    <name type="scientific">Rhizobium jaguaris</name>
    <dbReference type="NCBI Taxonomy" id="1312183"/>
    <lineage>
        <taxon>Bacteria</taxon>
        <taxon>Pseudomonadati</taxon>
        <taxon>Pseudomonadota</taxon>
        <taxon>Alphaproteobacteria</taxon>
        <taxon>Hyphomicrobiales</taxon>
        <taxon>Rhizobiaceae</taxon>
        <taxon>Rhizobium/Agrobacterium group</taxon>
        <taxon>Rhizobium</taxon>
    </lineage>
</organism>
<accession>A0A387FMF8</accession>
<evidence type="ECO:0000313" key="1">
    <source>
        <dbReference type="EMBL" id="AYG59988.1"/>
    </source>
</evidence>
<keyword evidence="2" id="KW-1185">Reference proteome</keyword>
<name>A0A387FMF8_9HYPH</name>
<reference evidence="1 2" key="1">
    <citation type="submission" date="2018-10" db="EMBL/GenBank/DDBJ databases">
        <title>Rhizobium etli, R. leguminosarum and a new Rhizobium genospecies from Phaseolus dumosus.</title>
        <authorList>
            <person name="Ramirez-Puebla S.T."/>
            <person name="Rogel-Hernandez M.A."/>
            <person name="Guerrero G."/>
            <person name="Ormeno-Orrillo E."/>
            <person name="Martinez-Romero J.C."/>
            <person name="Negrete-Yankelevich S."/>
            <person name="Martinez-Romero E."/>
        </authorList>
    </citation>
    <scope>NUCLEOTIDE SEQUENCE [LARGE SCALE GENOMIC DNA]</scope>
    <source>
        <strain evidence="1 2">CCGE525</strain>
    </source>
</reference>
<dbReference type="EMBL" id="CP032694">
    <property type="protein sequence ID" value="AYG59988.1"/>
    <property type="molecule type" value="Genomic_DNA"/>
</dbReference>
<dbReference type="KEGG" id="rjg:CCGE525_15100"/>
<evidence type="ECO:0000313" key="2">
    <source>
        <dbReference type="Proteomes" id="UP000282195"/>
    </source>
</evidence>
<dbReference type="Proteomes" id="UP000282195">
    <property type="component" value="Chromosome"/>
</dbReference>
<dbReference type="InterPro" id="IPR027417">
    <property type="entry name" value="P-loop_NTPase"/>
</dbReference>
<protein>
    <recommendedName>
        <fullName evidence="3">Rad50/SbcC-type AAA domain-containing protein</fullName>
    </recommendedName>
</protein>
<sequence length="635" mass="71332">MARIVEIRLTGAGLEDAIIRFKPGPNVVTGDSDTGKSYLLRLVDFVLGAKELSKVIDEAADYETAWLELADDRGRPLTLERHLTGGNVRSYSRAIDEILIEIRGAGEEKQPVVPDDAEVLLWRRQGKSTEPDVTSKIFPFFGMPENVFVRENADGDVQRLSIRTLLPIVLVDEESIITEKSPILRGGFAQTAEKRMFSYLLTGKDDRGIVAQEPREIVSARTQAQRDLIDELLVPLNERLKDRSESEEDESIDRLEGTIGSLSDALAANSDQRSRLRQRRTERYQHVLKSDTQIAAVDGLLTRYRLLVERYASDLQRLDFIAESSHYYDGLQESACPMCGQLLVGEAHDHGEDAEFRAEEVHVSASAEAAKIRGLQSDLKATIADLVERDAYWKDQKENASRELETIDQQLDNVLTPARATVRNSLNELVQRRLELQTARADRLEAARLAELRAKLERQLSEPTAKPTWAGLEPKAVTDLSLEIQGVLKEWSWKEDVRVEFLEDRFDIKVDGKLRRSHGKGFRAVMHAALSIAILRFCKKNEKPHPGFVVLDSPLTTVKQRSGQAAVEVAEKDRLLPWIEPSFWKSISKTDASVQIIVLDNKEPPLDLTDDLNVQLFVGPEVGPGQRAGFIPPKK</sequence>